<accession>A0A8A0RSH1</accession>
<dbReference type="AlphaFoldDB" id="A0A8A0RSH1"/>
<dbReference type="EC" id="3.1.-.-" evidence="2"/>
<dbReference type="Gene3D" id="1.10.3210.10">
    <property type="entry name" value="Hypothetical protein af1432"/>
    <property type="match status" value="1"/>
</dbReference>
<proteinExistence type="predicted"/>
<dbReference type="InterPro" id="IPR006674">
    <property type="entry name" value="HD_domain"/>
</dbReference>
<dbReference type="SUPFAM" id="SSF109604">
    <property type="entry name" value="HD-domain/PDEase-like"/>
    <property type="match status" value="1"/>
</dbReference>
<dbReference type="RefSeq" id="WP_206707758.1">
    <property type="nucleotide sequence ID" value="NZ_CP059066.1"/>
</dbReference>
<feature type="domain" description="HD" evidence="1">
    <location>
        <begin position="19"/>
        <end position="111"/>
    </location>
</feature>
<reference evidence="2" key="1">
    <citation type="submission" date="2020-07" db="EMBL/GenBank/DDBJ databases">
        <title>Koleobacter methoxysyntrophicus gen. nov., sp. nov., a novel anaerobic bacterium isolated from deep subsurface oil field and proposal of Koleobacterales ord. nov. in the phylum Firmicutes.</title>
        <authorList>
            <person name="Sakamoto S."/>
            <person name="Tamaki H."/>
        </authorList>
    </citation>
    <scope>NUCLEOTIDE SEQUENCE</scope>
    <source>
        <strain evidence="2">NRmbB1</strain>
    </source>
</reference>
<dbReference type="Proteomes" id="UP000662904">
    <property type="component" value="Chromosome"/>
</dbReference>
<dbReference type="Pfam" id="PF01966">
    <property type="entry name" value="HD"/>
    <property type="match status" value="1"/>
</dbReference>
<dbReference type="PANTHER" id="PTHR38659">
    <property type="entry name" value="METAL-DEPENDENT PHOSPHOHYDROLASE"/>
    <property type="match status" value="1"/>
</dbReference>
<keyword evidence="3" id="KW-1185">Reference proteome</keyword>
<dbReference type="PANTHER" id="PTHR38659:SF1">
    <property type="entry name" value="METAL DEPENDENT PHOSPHOHYDROLASE"/>
    <property type="match status" value="1"/>
</dbReference>
<dbReference type="SMART" id="SM00471">
    <property type="entry name" value="HDc"/>
    <property type="match status" value="1"/>
</dbReference>
<dbReference type="InterPro" id="IPR006675">
    <property type="entry name" value="HDIG_dom"/>
</dbReference>
<evidence type="ECO:0000313" key="2">
    <source>
        <dbReference type="EMBL" id="QSQ10448.1"/>
    </source>
</evidence>
<dbReference type="InterPro" id="IPR003607">
    <property type="entry name" value="HD/PDEase_dom"/>
</dbReference>
<evidence type="ECO:0000259" key="1">
    <source>
        <dbReference type="PROSITE" id="PS51831"/>
    </source>
</evidence>
<name>A0A8A0RSH1_9FIRM</name>
<dbReference type="KEGG" id="kme:H0A61_02856"/>
<protein>
    <submittedName>
        <fullName evidence="2">Ribonuclease Y</fullName>
        <ecNumber evidence="2">3.1.-.-</ecNumber>
    </submittedName>
</protein>
<organism evidence="2 3">
    <name type="scientific">Koleobacter methoxysyntrophicus</name>
    <dbReference type="NCBI Taxonomy" id="2751313"/>
    <lineage>
        <taxon>Bacteria</taxon>
        <taxon>Bacillati</taxon>
        <taxon>Bacillota</taxon>
        <taxon>Clostridia</taxon>
        <taxon>Koleobacterales</taxon>
        <taxon>Koleobacteraceae</taxon>
        <taxon>Koleobacter</taxon>
    </lineage>
</organism>
<keyword evidence="2" id="KW-0378">Hydrolase</keyword>
<dbReference type="GO" id="GO:0016787">
    <property type="term" value="F:hydrolase activity"/>
    <property type="evidence" value="ECO:0007669"/>
    <property type="project" value="UniProtKB-KW"/>
</dbReference>
<dbReference type="EMBL" id="CP059066">
    <property type="protein sequence ID" value="QSQ10448.1"/>
    <property type="molecule type" value="Genomic_DNA"/>
</dbReference>
<evidence type="ECO:0000313" key="3">
    <source>
        <dbReference type="Proteomes" id="UP000662904"/>
    </source>
</evidence>
<dbReference type="NCBIfam" id="TIGR00277">
    <property type="entry name" value="HDIG"/>
    <property type="match status" value="1"/>
</dbReference>
<gene>
    <name evidence="2" type="primary">rny_3</name>
    <name evidence="2" type="ORF">H0A61_02856</name>
</gene>
<dbReference type="PROSITE" id="PS51831">
    <property type="entry name" value="HD"/>
    <property type="match status" value="1"/>
</dbReference>
<sequence>MDRQEALKLVKKEVKNRNLVKHMLAAEAVMAMLAEHFGEDKNKWALAGLLHDIDYDYTKDNPEKHSLVGGEMLKKLGVDEEIVHAVISHNEHEGYERKSLLDKALYATDPLTGLIVAAALIHPDKKLASIDTQFVLNRFGEKSFARGANREQIASCTDIGLELEEFVDLGLKAMKDISDELGL</sequence>